<dbReference type="SUPFAM" id="SSF53756">
    <property type="entry name" value="UDP-Glycosyltransferase/glycogen phosphorylase"/>
    <property type="match status" value="1"/>
</dbReference>
<dbReference type="Gene3D" id="3.30.70.1020">
    <property type="entry name" value="Trehalose-6-phosphate phosphatase related protein, domain 2"/>
    <property type="match status" value="1"/>
</dbReference>
<dbReference type="InterPro" id="IPR012766">
    <property type="entry name" value="Trehalose_OtsA"/>
</dbReference>
<comment type="similarity">
    <text evidence="2">In the C-terminal section; belongs to the trehalose phosphatase family.</text>
</comment>
<dbReference type="Pfam" id="PF02358">
    <property type="entry name" value="Trehalose_PPase"/>
    <property type="match status" value="1"/>
</dbReference>
<comment type="pathway">
    <text evidence="1">Glycan biosynthesis; trehalose biosynthesis.</text>
</comment>
<dbReference type="NCBIfam" id="NF011071">
    <property type="entry name" value="PRK14501.1"/>
    <property type="match status" value="1"/>
</dbReference>
<dbReference type="Proteomes" id="UP000326570">
    <property type="component" value="Unassembled WGS sequence"/>
</dbReference>
<comment type="function">
    <text evidence="9">Involved in salt tolerance by producing GG-phosphate from ADP-glucose and glycerol-3-phosphate (G3P), an intermediate in the synthesis of the osmolyte glucosylglycerol (GG).</text>
</comment>
<dbReference type="InterPro" id="IPR001830">
    <property type="entry name" value="Glyco_trans_20"/>
</dbReference>
<comment type="pathway">
    <text evidence="10">Glycan metabolism; glucosylglycerol biosynthesis.</text>
</comment>
<dbReference type="AlphaFoldDB" id="A0A5N1J634"/>
<dbReference type="NCBIfam" id="TIGR02400">
    <property type="entry name" value="trehalose_OtsA"/>
    <property type="match status" value="1"/>
</dbReference>
<evidence type="ECO:0000256" key="6">
    <source>
        <dbReference type="ARBA" id="ARBA00022679"/>
    </source>
</evidence>
<evidence type="ECO:0000256" key="10">
    <source>
        <dbReference type="ARBA" id="ARBA00060702"/>
    </source>
</evidence>
<comment type="catalytic activity">
    <reaction evidence="8">
        <text>ADP-alpha-D-glucose + sn-glycerol 3-phosphate = 2-O-(alpha-D-glucopyranosyl)-sn-glycerol 3-phosphate + ADP + H(+)</text>
        <dbReference type="Rhea" id="RHEA:12881"/>
        <dbReference type="ChEBI" id="CHEBI:15378"/>
        <dbReference type="ChEBI" id="CHEBI:57498"/>
        <dbReference type="ChEBI" id="CHEBI:57597"/>
        <dbReference type="ChEBI" id="CHEBI:87089"/>
        <dbReference type="ChEBI" id="CHEBI:456216"/>
        <dbReference type="EC" id="2.4.1.213"/>
    </reaction>
</comment>
<evidence type="ECO:0000256" key="4">
    <source>
        <dbReference type="ARBA" id="ARBA00011881"/>
    </source>
</evidence>
<dbReference type="GO" id="GO:0005829">
    <property type="term" value="C:cytosol"/>
    <property type="evidence" value="ECO:0007669"/>
    <property type="project" value="TreeGrafter"/>
</dbReference>
<evidence type="ECO:0000313" key="13">
    <source>
        <dbReference type="Proteomes" id="UP000326570"/>
    </source>
</evidence>
<comment type="subunit">
    <text evidence="4">Homotetramer.</text>
</comment>
<evidence type="ECO:0000256" key="8">
    <source>
        <dbReference type="ARBA" id="ARBA00052754"/>
    </source>
</evidence>
<evidence type="ECO:0000256" key="3">
    <source>
        <dbReference type="ARBA" id="ARBA00008799"/>
    </source>
</evidence>
<dbReference type="InterPro" id="IPR036412">
    <property type="entry name" value="HAD-like_sf"/>
</dbReference>
<dbReference type="EMBL" id="VTWT01000001">
    <property type="protein sequence ID" value="KAA9346150.1"/>
    <property type="molecule type" value="Genomic_DNA"/>
</dbReference>
<dbReference type="UniPathway" id="UPA00299"/>
<name>A0A5N1J634_9BACT</name>
<dbReference type="GO" id="GO:0003825">
    <property type="term" value="F:alpha,alpha-trehalose-phosphate synthase (UDP-forming) activity"/>
    <property type="evidence" value="ECO:0007669"/>
    <property type="project" value="UniProtKB-UniRule"/>
</dbReference>
<organism evidence="12 13">
    <name type="scientific">Adhaeribacter soli</name>
    <dbReference type="NCBI Taxonomy" id="2607655"/>
    <lineage>
        <taxon>Bacteria</taxon>
        <taxon>Pseudomonadati</taxon>
        <taxon>Bacteroidota</taxon>
        <taxon>Cytophagia</taxon>
        <taxon>Cytophagales</taxon>
        <taxon>Hymenobacteraceae</taxon>
        <taxon>Adhaeribacter</taxon>
    </lineage>
</organism>
<evidence type="ECO:0000256" key="11">
    <source>
        <dbReference type="NCBIfam" id="TIGR02400"/>
    </source>
</evidence>
<comment type="catalytic activity">
    <reaction evidence="7">
        <text>D-glucose 6-phosphate + UDP-alpha-D-glucose = alpha,alpha-trehalose 6-phosphate + UDP + H(+)</text>
        <dbReference type="Rhea" id="RHEA:18889"/>
        <dbReference type="ChEBI" id="CHEBI:15378"/>
        <dbReference type="ChEBI" id="CHEBI:58223"/>
        <dbReference type="ChEBI" id="CHEBI:58429"/>
        <dbReference type="ChEBI" id="CHEBI:58885"/>
        <dbReference type="ChEBI" id="CHEBI:61548"/>
        <dbReference type="EC" id="2.4.1.15"/>
    </reaction>
</comment>
<evidence type="ECO:0000256" key="1">
    <source>
        <dbReference type="ARBA" id="ARBA00005199"/>
    </source>
</evidence>
<accession>A0A5N1J634</accession>
<dbReference type="RefSeq" id="WP_150902293.1">
    <property type="nucleotide sequence ID" value="NZ_VTWT01000001.1"/>
</dbReference>
<dbReference type="SUPFAM" id="SSF56784">
    <property type="entry name" value="HAD-like"/>
    <property type="match status" value="1"/>
</dbReference>
<reference evidence="12 13" key="1">
    <citation type="submission" date="2019-09" db="EMBL/GenBank/DDBJ databases">
        <title>Genome sequence of Adhaeribacter sp. M2.</title>
        <authorList>
            <person name="Srinivasan S."/>
        </authorList>
    </citation>
    <scope>NUCLEOTIDE SEQUENCE [LARGE SCALE GENOMIC DNA]</scope>
    <source>
        <strain evidence="12 13">M2</strain>
    </source>
</reference>
<evidence type="ECO:0000256" key="9">
    <source>
        <dbReference type="ARBA" id="ARBA00055920"/>
    </source>
</evidence>
<proteinExistence type="inferred from homology"/>
<dbReference type="Gene3D" id="3.40.50.1000">
    <property type="entry name" value="HAD superfamily/HAD-like"/>
    <property type="match status" value="1"/>
</dbReference>
<comment type="similarity">
    <text evidence="3">Belongs to the glycosyltransferase 20 family.</text>
</comment>
<keyword evidence="6" id="KW-0808">Transferase</keyword>
<dbReference type="Pfam" id="PF00982">
    <property type="entry name" value="Glyco_transf_20"/>
    <property type="match status" value="1"/>
</dbReference>
<gene>
    <name evidence="12" type="ORF">F0P94_03440</name>
</gene>
<dbReference type="CDD" id="cd01627">
    <property type="entry name" value="HAD_TPP"/>
    <property type="match status" value="1"/>
</dbReference>
<dbReference type="GO" id="GO:0004805">
    <property type="term" value="F:trehalose-phosphatase activity"/>
    <property type="evidence" value="ECO:0007669"/>
    <property type="project" value="TreeGrafter"/>
</dbReference>
<comment type="caution">
    <text evidence="12">The sequence shown here is derived from an EMBL/GenBank/DDBJ whole genome shotgun (WGS) entry which is preliminary data.</text>
</comment>
<evidence type="ECO:0000256" key="7">
    <source>
        <dbReference type="ARBA" id="ARBA00048039"/>
    </source>
</evidence>
<dbReference type="GO" id="GO:0033828">
    <property type="term" value="F:glucosylglycerol-phosphate synthase activity"/>
    <property type="evidence" value="ECO:0007669"/>
    <property type="project" value="UniProtKB-EC"/>
</dbReference>
<dbReference type="InterPro" id="IPR003337">
    <property type="entry name" value="Trehalose_PPase"/>
</dbReference>
<evidence type="ECO:0000256" key="2">
    <source>
        <dbReference type="ARBA" id="ARBA00006330"/>
    </source>
</evidence>
<dbReference type="PANTHER" id="PTHR10788:SF106">
    <property type="entry name" value="BCDNA.GH08860"/>
    <property type="match status" value="1"/>
</dbReference>
<dbReference type="Gene3D" id="3.40.50.2000">
    <property type="entry name" value="Glycogen Phosphorylase B"/>
    <property type="match status" value="2"/>
</dbReference>
<dbReference type="EC" id="2.4.1.15" evidence="11"/>
<evidence type="ECO:0000256" key="5">
    <source>
        <dbReference type="ARBA" id="ARBA00022676"/>
    </source>
</evidence>
<keyword evidence="13" id="KW-1185">Reference proteome</keyword>
<protein>
    <recommendedName>
        <fullName evidence="11">Alpha,alpha-trehalose-phosphate synthase</fullName>
        <ecNumber evidence="11">2.4.1.15</ecNumber>
    </recommendedName>
</protein>
<keyword evidence="5" id="KW-0328">Glycosyltransferase</keyword>
<dbReference type="CDD" id="cd03788">
    <property type="entry name" value="GT20_TPS"/>
    <property type="match status" value="1"/>
</dbReference>
<sequence>MSRTIIVSNRLPVTVLKKNQQIEYKTSEGGLATGLGSVYKEGANRWIGWPGIFLEEESDQLQVAADLQADHMHPVFLTKNEIKEFYEGFSNETLWPTFHYFLQYAVYDQKLWETYRRVNQKFCNEVMKIAKPGDTIWIHDYQLLLLPQMLRENLPDSSIGFFQHIPFPSYEVFRLLPWREELLNGMLGSDLLGFHTYDDTRHFLSSVSRILGYNNQQGLIDTGKRTVMVDAFPMGIDYDRYEEVALSEEAHRREASFRKSFDGQRIVLSIDRLDYSKGIPQRLEAFEGFLKRYPEFHEKVTLLMIVVPSRDQVGKYKELKEGVDEMVGRINSTYGTLHWRPINYFYRSFPLESLSAFYRMADVALVTPMRDGMNLVCKEYIASKTDQKGVLILSEMAGASKELSDAILINPNDQNQLIQALYKALTMPEEEQHMHMVQMQESLRRYNIHHWVNLFMDRLSYIKIKQLSMATTLLDQHEVQVLNSEYVNAQNRLIFLDYDGTLVGFQDAPQKARPDQELVTLLENLTADHKNRVVIISGRDRVTLDDWLGKLDVDIIAEHGVWLKEGGEDWHMIRNLSSDWKRDIRPIMELQVSRTPGSFIEEKDYSLVWHYRKVEKGLGELRARELHTHLSYLASNINLQVMEGNMVLEIKNTEVNKGAAATRWLEKFPAEFIMALGDDRTDEDTFRAMPPSAFTIKVGNTRSSARYYVDAVRDVRRIIRDLLTQNKANSKLRISA</sequence>
<dbReference type="PANTHER" id="PTHR10788">
    <property type="entry name" value="TREHALOSE-6-PHOSPHATE SYNTHASE"/>
    <property type="match status" value="1"/>
</dbReference>
<dbReference type="InterPro" id="IPR006379">
    <property type="entry name" value="HAD-SF_hydro_IIB"/>
</dbReference>
<dbReference type="FunFam" id="3.40.50.2000:FF:000010">
    <property type="entry name" value="Alpha,alpha-trehalose-phosphate synthase"/>
    <property type="match status" value="1"/>
</dbReference>
<dbReference type="GO" id="GO:0005992">
    <property type="term" value="P:trehalose biosynthetic process"/>
    <property type="evidence" value="ECO:0007669"/>
    <property type="project" value="UniProtKB-UniRule"/>
</dbReference>
<evidence type="ECO:0000313" key="12">
    <source>
        <dbReference type="EMBL" id="KAA9346150.1"/>
    </source>
</evidence>
<dbReference type="InterPro" id="IPR023214">
    <property type="entry name" value="HAD_sf"/>
</dbReference>
<dbReference type="NCBIfam" id="TIGR00685">
    <property type="entry name" value="T6PP"/>
    <property type="match status" value="1"/>
</dbReference>
<dbReference type="NCBIfam" id="TIGR01484">
    <property type="entry name" value="HAD-SF-IIB"/>
    <property type="match status" value="1"/>
</dbReference>